<keyword evidence="1" id="KW-0472">Membrane</keyword>
<dbReference type="RefSeq" id="WP_069966268.1">
    <property type="nucleotide sequence ID" value="NZ_CM124774.1"/>
</dbReference>
<reference evidence="2" key="1">
    <citation type="submission" date="2016-09" db="EMBL/GenBank/DDBJ databases">
        <title>Draft genome of thermotolerant cyanobacterium Desertifilum sp. strain IPPAS B-1220.</title>
        <authorList>
            <person name="Sinetova M.A."/>
            <person name="Bolakhan K."/>
            <person name="Zayadan B.K."/>
            <person name="Mironov K.S."/>
            <person name="Ustinova V."/>
            <person name="Kupriyanova E.V."/>
            <person name="Sidorov R.A."/>
            <person name="Skrypnik A.N."/>
            <person name="Gogoleva N.E."/>
            <person name="Gogolev Y.V."/>
            <person name="Los D.A."/>
        </authorList>
    </citation>
    <scope>NUCLEOTIDE SEQUENCE [LARGE SCALE GENOMIC DNA]</scope>
    <source>
        <strain evidence="2">IPPAS B-1220</strain>
    </source>
</reference>
<organism evidence="2">
    <name type="scientific">Desertifilum tharense IPPAS B-1220</name>
    <dbReference type="NCBI Taxonomy" id="1781255"/>
    <lineage>
        <taxon>Bacteria</taxon>
        <taxon>Bacillati</taxon>
        <taxon>Cyanobacteriota</taxon>
        <taxon>Cyanophyceae</taxon>
        <taxon>Desertifilales</taxon>
        <taxon>Desertifilaceae</taxon>
        <taxon>Desertifilum</taxon>
    </lineage>
</organism>
<keyword evidence="1" id="KW-1133">Transmembrane helix</keyword>
<feature type="transmembrane region" description="Helical" evidence="1">
    <location>
        <begin position="20"/>
        <end position="38"/>
    </location>
</feature>
<protein>
    <recommendedName>
        <fullName evidence="3">DUF2927 domain-containing protein</fullName>
    </recommendedName>
</protein>
<evidence type="ECO:0000256" key="1">
    <source>
        <dbReference type="SAM" id="Phobius"/>
    </source>
</evidence>
<sequence length="244" mass="28485">MRLLRRFPPRKYRKSLTQGAIATFIFSILVVTGVWYFLRVPPQTPRRRHYSPEEVSYFLEVGLGSEYNGRDRTVKKWQGEIRVGVFGSPTVADLEAIATVVAELNELTQGIHLVKDRSHPNLKVYLVPPEQFRDYLPDAIPGNYGFFWAWWEDHQIHRAIVLISTVEITQTERNHLIREEITQSLGLMRDSWRYQDSIFYEGWTDTTEYTQLDRAVISLLYEPEILPGMSEAEVLEAVRQINLE</sequence>
<gene>
    <name evidence="2" type="ORF">BH720_06015</name>
</gene>
<dbReference type="STRING" id="1781255.BH720_06015"/>
<accession>A0A1E5QN94</accession>
<evidence type="ECO:0000313" key="2">
    <source>
        <dbReference type="EMBL" id="OEJ76110.1"/>
    </source>
</evidence>
<dbReference type="AlphaFoldDB" id="A0A1E5QN94"/>
<name>A0A1E5QN94_9CYAN</name>
<comment type="caution">
    <text evidence="2">The sequence shown here is derived from an EMBL/GenBank/DDBJ whole genome shotgun (WGS) entry which is preliminary data.</text>
</comment>
<dbReference type="Pfam" id="PF11150">
    <property type="entry name" value="DUF2927"/>
    <property type="match status" value="1"/>
</dbReference>
<keyword evidence="1" id="KW-0812">Transmembrane</keyword>
<dbReference type="OrthoDB" id="3295600at2"/>
<evidence type="ECO:0008006" key="3">
    <source>
        <dbReference type="Google" id="ProtNLM"/>
    </source>
</evidence>
<proteinExistence type="predicted"/>
<dbReference type="EMBL" id="MJGC01000041">
    <property type="protein sequence ID" value="OEJ76110.1"/>
    <property type="molecule type" value="Genomic_DNA"/>
</dbReference>
<dbReference type="InterPro" id="IPR021323">
    <property type="entry name" value="DUF2927"/>
</dbReference>